<dbReference type="InterPro" id="IPR029787">
    <property type="entry name" value="Nucleotide_cyclase"/>
</dbReference>
<evidence type="ECO:0000313" key="6">
    <source>
        <dbReference type="EMBL" id="RAU21718.1"/>
    </source>
</evidence>
<dbReference type="InterPro" id="IPR000160">
    <property type="entry name" value="GGDEF_dom"/>
</dbReference>
<dbReference type="CDD" id="cd01949">
    <property type="entry name" value="GGDEF"/>
    <property type="match status" value="1"/>
</dbReference>
<dbReference type="InterPro" id="IPR012226">
    <property type="entry name" value="Diguanyl_cyclase/Pdiesterase"/>
</dbReference>
<dbReference type="SUPFAM" id="SSF55073">
    <property type="entry name" value="Nucleotide cyclase"/>
    <property type="match status" value="1"/>
</dbReference>
<name>A0A364NXA3_9PROT</name>
<dbReference type="SMART" id="SM00091">
    <property type="entry name" value="PAS"/>
    <property type="match status" value="3"/>
</dbReference>
<dbReference type="Gene3D" id="3.30.70.270">
    <property type="match status" value="1"/>
</dbReference>
<dbReference type="SUPFAM" id="SSF141868">
    <property type="entry name" value="EAL domain-like"/>
    <property type="match status" value="1"/>
</dbReference>
<dbReference type="PROSITE" id="PS50112">
    <property type="entry name" value="PAS"/>
    <property type="match status" value="2"/>
</dbReference>
<dbReference type="Pfam" id="PF00990">
    <property type="entry name" value="GGDEF"/>
    <property type="match status" value="1"/>
</dbReference>
<dbReference type="NCBIfam" id="TIGR00229">
    <property type="entry name" value="sensory_box"/>
    <property type="match status" value="3"/>
</dbReference>
<evidence type="ECO:0000259" key="5">
    <source>
        <dbReference type="PROSITE" id="PS50887"/>
    </source>
</evidence>
<dbReference type="Pfam" id="PF00989">
    <property type="entry name" value="PAS"/>
    <property type="match status" value="1"/>
</dbReference>
<feature type="domain" description="PAC" evidence="3">
    <location>
        <begin position="381"/>
        <end position="433"/>
    </location>
</feature>
<accession>A0A364NXA3</accession>
<dbReference type="PANTHER" id="PTHR44757:SF2">
    <property type="entry name" value="BIOFILM ARCHITECTURE MAINTENANCE PROTEIN MBAA"/>
    <property type="match status" value="1"/>
</dbReference>
<dbReference type="PANTHER" id="PTHR44757">
    <property type="entry name" value="DIGUANYLATE CYCLASE DGCP"/>
    <property type="match status" value="1"/>
</dbReference>
<comment type="catalytic activity">
    <reaction evidence="1">
        <text>3',3'-c-di-GMP + H2O = 5'-phosphoguanylyl(3'-&gt;5')guanosine + H(+)</text>
        <dbReference type="Rhea" id="RHEA:24902"/>
        <dbReference type="ChEBI" id="CHEBI:15377"/>
        <dbReference type="ChEBI" id="CHEBI:15378"/>
        <dbReference type="ChEBI" id="CHEBI:58754"/>
        <dbReference type="ChEBI" id="CHEBI:58805"/>
        <dbReference type="EC" id="3.1.4.52"/>
    </reaction>
    <physiologicalReaction direction="left-to-right" evidence="1">
        <dbReference type="Rhea" id="RHEA:24903"/>
    </physiologicalReaction>
</comment>
<dbReference type="PIRSF" id="PIRSF005925">
    <property type="entry name" value="Dos"/>
    <property type="match status" value="1"/>
</dbReference>
<evidence type="ECO:0000259" key="3">
    <source>
        <dbReference type="PROSITE" id="PS50113"/>
    </source>
</evidence>
<gene>
    <name evidence="6" type="ORF">CU669_12155</name>
</gene>
<dbReference type="SMART" id="SM00267">
    <property type="entry name" value="GGDEF"/>
    <property type="match status" value="1"/>
</dbReference>
<evidence type="ECO:0000259" key="2">
    <source>
        <dbReference type="PROSITE" id="PS50112"/>
    </source>
</evidence>
<dbReference type="InterPro" id="IPR000014">
    <property type="entry name" value="PAS"/>
</dbReference>
<dbReference type="Pfam" id="PF13426">
    <property type="entry name" value="PAS_9"/>
    <property type="match status" value="2"/>
</dbReference>
<feature type="domain" description="PAS" evidence="2">
    <location>
        <begin position="78"/>
        <end position="128"/>
    </location>
</feature>
<feature type="domain" description="PAS" evidence="2">
    <location>
        <begin position="308"/>
        <end position="379"/>
    </location>
</feature>
<dbReference type="Gene3D" id="3.20.20.450">
    <property type="entry name" value="EAL domain"/>
    <property type="match status" value="1"/>
</dbReference>
<dbReference type="PROSITE" id="PS50887">
    <property type="entry name" value="GGDEF"/>
    <property type="match status" value="1"/>
</dbReference>
<feature type="domain" description="GGDEF" evidence="5">
    <location>
        <begin position="465"/>
        <end position="598"/>
    </location>
</feature>
<evidence type="ECO:0000259" key="4">
    <source>
        <dbReference type="PROSITE" id="PS50883"/>
    </source>
</evidence>
<dbReference type="Pfam" id="PF00563">
    <property type="entry name" value="EAL"/>
    <property type="match status" value="1"/>
</dbReference>
<dbReference type="InterPro" id="IPR001610">
    <property type="entry name" value="PAC"/>
</dbReference>
<dbReference type="InterPro" id="IPR052155">
    <property type="entry name" value="Biofilm_reg_signaling"/>
</dbReference>
<dbReference type="PROSITE" id="PS50883">
    <property type="entry name" value="EAL"/>
    <property type="match status" value="1"/>
</dbReference>
<dbReference type="InterPro" id="IPR043128">
    <property type="entry name" value="Rev_trsase/Diguanyl_cyclase"/>
</dbReference>
<dbReference type="InterPro" id="IPR013767">
    <property type="entry name" value="PAS_fold"/>
</dbReference>
<dbReference type="SUPFAM" id="SSF55785">
    <property type="entry name" value="PYP-like sensor domain (PAS domain)"/>
    <property type="match status" value="3"/>
</dbReference>
<comment type="caution">
    <text evidence="6">The sequence shown here is derived from an EMBL/GenBank/DDBJ whole genome shotgun (WGS) entry which is preliminary data.</text>
</comment>
<dbReference type="CDD" id="cd01948">
    <property type="entry name" value="EAL"/>
    <property type="match status" value="1"/>
</dbReference>
<evidence type="ECO:0008006" key="8">
    <source>
        <dbReference type="Google" id="ProtNLM"/>
    </source>
</evidence>
<evidence type="ECO:0000313" key="7">
    <source>
        <dbReference type="Proteomes" id="UP000251075"/>
    </source>
</evidence>
<dbReference type="SMART" id="SM00052">
    <property type="entry name" value="EAL"/>
    <property type="match status" value="1"/>
</dbReference>
<dbReference type="InterPro" id="IPR035965">
    <property type="entry name" value="PAS-like_dom_sf"/>
</dbReference>
<dbReference type="InterPro" id="IPR035919">
    <property type="entry name" value="EAL_sf"/>
</dbReference>
<dbReference type="NCBIfam" id="TIGR00254">
    <property type="entry name" value="GGDEF"/>
    <property type="match status" value="1"/>
</dbReference>
<dbReference type="SMART" id="SM00086">
    <property type="entry name" value="PAC"/>
    <property type="match status" value="3"/>
</dbReference>
<feature type="domain" description="EAL" evidence="4">
    <location>
        <begin position="607"/>
        <end position="861"/>
    </location>
</feature>
<dbReference type="FunFam" id="3.30.70.270:FF:000001">
    <property type="entry name" value="Diguanylate cyclase domain protein"/>
    <property type="match status" value="1"/>
</dbReference>
<dbReference type="InterPro" id="IPR000700">
    <property type="entry name" value="PAS-assoc_C"/>
</dbReference>
<protein>
    <recommendedName>
        <fullName evidence="8">GGDEF domain-containing protein</fullName>
    </recommendedName>
</protein>
<dbReference type="InterPro" id="IPR001633">
    <property type="entry name" value="EAL_dom"/>
</dbReference>
<sequence>MSRRHGRERGGIMAPASPQIQCLESTVAAIGHVPYYVYGIGRGGGGAMHGEAEAGDDPAQTLRAIIDNALDAICLHRNGRYVLVNPAYLRMFGYSSAAQLAELSVLDTIAPDFRAEVRERVQRRNRREVVEAEYVTRGIRQDGAVFEMEIHANCYEMNGETFTLAIIRDVTKTRQAEVDLRESEGRMRSLFESSPDPAWIIEGNRFIECNNAAVRFLGYSSKTELTDIHPSKLSPEFQPDGQTSFAKAEKMMQTAMDKGIHRFEWVHTRADSSEFLAEVTLSAITLQGCPAIYCTWRDITERKQAEAEMQLAASVFHTTQEGILITDGNGIILSVNPAFTEITGYAADEAVGKTPRLLKSHHHDKQFYAELWRSLVSTGGWQGELWNRRKSGEAYLEWLTISAIRGDDGRYNRFVSVFTDVTELRRKDEQIRHQAYHDALTGLPNRALLGDRLEHAIEIAQREGRQVAVLFLDLDRFKVVNDSLGHQEGDKLLQSTALRIQDAVRRSDTVGRLGGDEFIVILSDFEDTTEVAQVAEKIITSLSLPHDLAGHAVHSSTSIGIAVFPQDARDSNGLLMNADVAMYQAKAAGRGTYRFFDPSMTQRAVERLEMEASLRRAMENGEFQLFYQPKIHVPTGEVCGAEALIRWRKPDGTLVSPGDFIPVAEETGLIVPIGYWVMEEACRQVAQWRQAGLPPITVSVNLSVRQFRDLDLVDRVQAILNQAGIPGTAIEVELTESAVMESPEKAIITLRQIRDLGLRVSVDDFGTGYSSLAYLKRFPISTIKIDRSFVSDLGTDPEDAAIVQTIIGLARTLKLDVVAEGVETDTQLAFLSEMGCAVVQGFYYSRPVPPEDFAERLAKRR</sequence>
<reference evidence="6 7" key="1">
    <citation type="submission" date="2017-11" db="EMBL/GenBank/DDBJ databases">
        <title>Draft genome sequence of magnetotactic bacterium Magnetospirillum kuznetsovii LBB-42.</title>
        <authorList>
            <person name="Grouzdev D.S."/>
            <person name="Rysina M.S."/>
            <person name="Baslerov R.V."/>
            <person name="Koziaeva V."/>
        </authorList>
    </citation>
    <scope>NUCLEOTIDE SEQUENCE [LARGE SCALE GENOMIC DNA]</scope>
    <source>
        <strain evidence="6 7">LBB-42</strain>
    </source>
</reference>
<proteinExistence type="predicted"/>
<evidence type="ECO:0000256" key="1">
    <source>
        <dbReference type="ARBA" id="ARBA00051114"/>
    </source>
</evidence>
<organism evidence="6 7">
    <name type="scientific">Paramagnetospirillum kuznetsovii</name>
    <dbReference type="NCBI Taxonomy" id="2053833"/>
    <lineage>
        <taxon>Bacteria</taxon>
        <taxon>Pseudomonadati</taxon>
        <taxon>Pseudomonadota</taxon>
        <taxon>Alphaproteobacteria</taxon>
        <taxon>Rhodospirillales</taxon>
        <taxon>Magnetospirillaceae</taxon>
        <taxon>Paramagnetospirillum</taxon>
    </lineage>
</organism>
<keyword evidence="7" id="KW-1185">Reference proteome</keyword>
<dbReference type="GO" id="GO:0071732">
    <property type="term" value="P:cellular response to nitric oxide"/>
    <property type="evidence" value="ECO:0007669"/>
    <property type="project" value="UniProtKB-ARBA"/>
</dbReference>
<dbReference type="Gene3D" id="3.30.450.20">
    <property type="entry name" value="PAS domain"/>
    <property type="match status" value="3"/>
</dbReference>
<dbReference type="GO" id="GO:0006355">
    <property type="term" value="P:regulation of DNA-templated transcription"/>
    <property type="evidence" value="ECO:0007669"/>
    <property type="project" value="InterPro"/>
</dbReference>
<dbReference type="AlphaFoldDB" id="A0A364NXA3"/>
<dbReference type="FunFam" id="3.20.20.450:FF:000001">
    <property type="entry name" value="Cyclic di-GMP phosphodiesterase yahA"/>
    <property type="match status" value="1"/>
</dbReference>
<dbReference type="PROSITE" id="PS50113">
    <property type="entry name" value="PAC"/>
    <property type="match status" value="1"/>
</dbReference>
<dbReference type="Proteomes" id="UP000251075">
    <property type="component" value="Unassembled WGS sequence"/>
</dbReference>
<dbReference type="CDD" id="cd00130">
    <property type="entry name" value="PAS"/>
    <property type="match status" value="2"/>
</dbReference>
<dbReference type="EMBL" id="PGTO01000008">
    <property type="protein sequence ID" value="RAU21718.1"/>
    <property type="molecule type" value="Genomic_DNA"/>
</dbReference>
<dbReference type="GO" id="GO:0071111">
    <property type="term" value="F:cyclic-guanylate-specific phosphodiesterase activity"/>
    <property type="evidence" value="ECO:0007669"/>
    <property type="project" value="UniProtKB-EC"/>
</dbReference>